<evidence type="ECO:0000256" key="1">
    <source>
        <dbReference type="SAM" id="MobiDB-lite"/>
    </source>
</evidence>
<dbReference type="CDD" id="cd06093">
    <property type="entry name" value="PX_domain"/>
    <property type="match status" value="1"/>
</dbReference>
<proteinExistence type="predicted"/>
<feature type="domain" description="PX" evidence="2">
    <location>
        <begin position="51"/>
        <end position="202"/>
    </location>
</feature>
<reference evidence="3 5" key="1">
    <citation type="submission" date="2021-11" db="EMBL/GenBank/DDBJ databases">
        <authorList>
            <person name="Islam A."/>
            <person name="Islam S."/>
            <person name="Flora M.S."/>
            <person name="Rahman M."/>
            <person name="Ziaur R.M."/>
            <person name="Epstein J.H."/>
            <person name="Hassan M."/>
            <person name="Klassen M."/>
            <person name="Woodard K."/>
            <person name="Webb A."/>
            <person name="Webby R.J."/>
            <person name="El Zowalaty M.E."/>
        </authorList>
    </citation>
    <scope>NUCLEOTIDE SEQUENCE [LARGE SCALE GENOMIC DNA]</scope>
    <source>
        <strain evidence="3">Pf1</strain>
    </source>
</reference>
<dbReference type="Pfam" id="PF00787">
    <property type="entry name" value="PX"/>
    <property type="match status" value="1"/>
</dbReference>
<name>A0AAV0SPW9_9STRA</name>
<dbReference type="InterPro" id="IPR001683">
    <property type="entry name" value="PX_dom"/>
</dbReference>
<organism evidence="4 6">
    <name type="scientific">Peronospora farinosa</name>
    <dbReference type="NCBI Taxonomy" id="134698"/>
    <lineage>
        <taxon>Eukaryota</taxon>
        <taxon>Sar</taxon>
        <taxon>Stramenopiles</taxon>
        <taxon>Oomycota</taxon>
        <taxon>Peronosporomycetes</taxon>
        <taxon>Peronosporales</taxon>
        <taxon>Peronosporaceae</taxon>
        <taxon>Peronospora</taxon>
    </lineage>
</organism>
<dbReference type="Gene3D" id="3.30.1520.10">
    <property type="entry name" value="Phox-like domain"/>
    <property type="match status" value="1"/>
</dbReference>
<evidence type="ECO:0000313" key="3">
    <source>
        <dbReference type="EMBL" id="CAH0485829.1"/>
    </source>
</evidence>
<evidence type="ECO:0000313" key="5">
    <source>
        <dbReference type="Proteomes" id="UP001157938"/>
    </source>
</evidence>
<dbReference type="Proteomes" id="UP001159659">
    <property type="component" value="Unassembled WGS sequence"/>
</dbReference>
<evidence type="ECO:0000313" key="4">
    <source>
        <dbReference type="EMBL" id="CAI5705128.1"/>
    </source>
</evidence>
<dbReference type="AlphaFoldDB" id="A0AAV0SPW9"/>
<gene>
    <name evidence="3" type="ORF">PFR001_LOCUS1495</name>
    <name evidence="4" type="ORF">PFR002_LOCUS460</name>
</gene>
<evidence type="ECO:0000259" key="2">
    <source>
        <dbReference type="PROSITE" id="PS50195"/>
    </source>
</evidence>
<protein>
    <recommendedName>
        <fullName evidence="2">PX domain-containing protein</fullName>
    </recommendedName>
</protein>
<dbReference type="EMBL" id="CANTFK010000035">
    <property type="protein sequence ID" value="CAI5705128.1"/>
    <property type="molecule type" value="Genomic_DNA"/>
</dbReference>
<dbReference type="SUPFAM" id="SSF64268">
    <property type="entry name" value="PX domain"/>
    <property type="match status" value="1"/>
</dbReference>
<comment type="caution">
    <text evidence="4">The sequence shown here is derived from an EMBL/GenBank/DDBJ whole genome shotgun (WGS) entry which is preliminary data.</text>
</comment>
<dbReference type="GO" id="GO:0035091">
    <property type="term" value="F:phosphatidylinositol binding"/>
    <property type="evidence" value="ECO:0007669"/>
    <property type="project" value="InterPro"/>
</dbReference>
<reference evidence="4" key="2">
    <citation type="submission" date="2022-12" db="EMBL/GenBank/DDBJ databases">
        <authorList>
            <person name="Webb A."/>
        </authorList>
    </citation>
    <scope>NUCLEOTIDE SEQUENCE</scope>
    <source>
        <strain evidence="4">Pf2</strain>
    </source>
</reference>
<dbReference type="Proteomes" id="UP001157938">
    <property type="component" value="Unassembled WGS sequence"/>
</dbReference>
<accession>A0AAV0SPW9</accession>
<sequence>MGCSHSTMNEDGQLMEIYFTELSIAKRPGGSDVGPIRKSECISDESTQRASEMEEGSVADKKKKLSSGTITFSVVKVVADNDGVMFYHFNGSSVEDSINQLHIAKRYTDFMTLHAEMSKVMAKEGIVPVASPDLFNNAQPALPEMPKADMWTNLHGNYNDEILEEREEQFTRILNAITRHPVAFQSTSFSNFLFGAKQIDLS</sequence>
<dbReference type="InterPro" id="IPR036871">
    <property type="entry name" value="PX_dom_sf"/>
</dbReference>
<evidence type="ECO:0000313" key="6">
    <source>
        <dbReference type="Proteomes" id="UP001159659"/>
    </source>
</evidence>
<dbReference type="EMBL" id="CAKLBC010000316">
    <property type="protein sequence ID" value="CAH0485829.1"/>
    <property type="molecule type" value="Genomic_DNA"/>
</dbReference>
<feature type="region of interest" description="Disordered" evidence="1">
    <location>
        <begin position="30"/>
        <end position="60"/>
    </location>
</feature>
<keyword evidence="5" id="KW-1185">Reference proteome</keyword>
<dbReference type="PROSITE" id="PS50195">
    <property type="entry name" value="PX"/>
    <property type="match status" value="1"/>
</dbReference>